<organism evidence="5 6">
    <name type="scientific">Larkinella arboricola</name>
    <dbReference type="NCBI Taxonomy" id="643671"/>
    <lineage>
        <taxon>Bacteria</taxon>
        <taxon>Pseudomonadati</taxon>
        <taxon>Bacteroidota</taxon>
        <taxon>Cytophagia</taxon>
        <taxon>Cytophagales</taxon>
        <taxon>Spirosomataceae</taxon>
        <taxon>Larkinella</taxon>
    </lineage>
</organism>
<dbReference type="PROSITE" id="PS50853">
    <property type="entry name" value="FN3"/>
    <property type="match status" value="1"/>
</dbReference>
<dbReference type="OrthoDB" id="9787436at2"/>
<dbReference type="GO" id="GO:0005576">
    <property type="term" value="C:extracellular region"/>
    <property type="evidence" value="ECO:0007669"/>
    <property type="project" value="UniProtKB-SubCell"/>
</dbReference>
<comment type="subcellular location">
    <subcellularLocation>
        <location evidence="1">Secreted</location>
    </subcellularLocation>
</comment>
<protein>
    <submittedName>
        <fullName evidence="5">Peptidase M28-like protein</fullName>
    </submittedName>
</protein>
<accession>A0A327WS13</accession>
<name>A0A327WS13_LARAB</name>
<dbReference type="PANTHER" id="PTHR12147:SF26">
    <property type="entry name" value="PEPTIDASE M28 DOMAIN-CONTAINING PROTEIN"/>
    <property type="match status" value="1"/>
</dbReference>
<dbReference type="Proteomes" id="UP000248790">
    <property type="component" value="Unassembled WGS sequence"/>
</dbReference>
<gene>
    <name evidence="5" type="ORF">LX87_03901</name>
</gene>
<dbReference type="Gene3D" id="2.60.40.10">
    <property type="entry name" value="Immunoglobulins"/>
    <property type="match status" value="1"/>
</dbReference>
<feature type="domain" description="Fibronectin type-III" evidence="4">
    <location>
        <begin position="364"/>
        <end position="455"/>
    </location>
</feature>
<evidence type="ECO:0000256" key="3">
    <source>
        <dbReference type="ARBA" id="ARBA00023049"/>
    </source>
</evidence>
<dbReference type="AlphaFoldDB" id="A0A327WS13"/>
<dbReference type="RefSeq" id="WP_111629950.1">
    <property type="nucleotide sequence ID" value="NZ_QLMC01000005.1"/>
</dbReference>
<keyword evidence="6" id="KW-1185">Reference proteome</keyword>
<dbReference type="SUPFAM" id="SSF53187">
    <property type="entry name" value="Zn-dependent exopeptidases"/>
    <property type="match status" value="1"/>
</dbReference>
<dbReference type="CDD" id="cd00063">
    <property type="entry name" value="FN3"/>
    <property type="match status" value="1"/>
</dbReference>
<dbReference type="InterPro" id="IPR013783">
    <property type="entry name" value="Ig-like_fold"/>
</dbReference>
<evidence type="ECO:0000259" key="4">
    <source>
        <dbReference type="PROSITE" id="PS50853"/>
    </source>
</evidence>
<evidence type="ECO:0000256" key="1">
    <source>
        <dbReference type="ARBA" id="ARBA00004613"/>
    </source>
</evidence>
<proteinExistence type="predicted"/>
<dbReference type="GO" id="GO:0006508">
    <property type="term" value="P:proteolysis"/>
    <property type="evidence" value="ECO:0007669"/>
    <property type="project" value="InterPro"/>
</dbReference>
<dbReference type="SUPFAM" id="SSF49265">
    <property type="entry name" value="Fibronectin type III"/>
    <property type="match status" value="1"/>
</dbReference>
<dbReference type="InterPro" id="IPR045175">
    <property type="entry name" value="M28_fam"/>
</dbReference>
<keyword evidence="2" id="KW-0964">Secreted</keyword>
<evidence type="ECO:0000313" key="5">
    <source>
        <dbReference type="EMBL" id="RAJ94017.1"/>
    </source>
</evidence>
<dbReference type="Gene3D" id="3.40.630.10">
    <property type="entry name" value="Zn peptidases"/>
    <property type="match status" value="1"/>
</dbReference>
<dbReference type="GO" id="GO:0008235">
    <property type="term" value="F:metalloexopeptidase activity"/>
    <property type="evidence" value="ECO:0007669"/>
    <property type="project" value="InterPro"/>
</dbReference>
<sequence>MKNVFLPIVLVFISMAARSQTTIVRDPVIAQMVGEISADSLRSHVTNLVSFGTRHTLSNPNDPKRGLAAAQKWVLRKFQQYARQSGGRLTAQIDSWTLQPDGKRVDQVTPMGNVMATLKGTDPNDDRIFLVSGHIDSRVTDVMNRTADAPGANDDGSGTAAVIELCRVMSKVPFPATIIFVAVSGEEQGLLGANHLAQRAKDGKWNLEALLNNDIIGSNNSPDTKITDNTRVRVFSEGLPGYQTDSVAANIRQYGLENDGKSRQLARYTKEVGERYVDQLEVVMVYRNDRYLRGGDHTPFVTRGFPAVRITEMNENFAHQHQDLRTQDGVEYGDYVKFMDFDYLRKNTAMNLAVLANLAKAPAMPQNVTVEARSLTNATTLFWQAPKAGASAGRKIKGYYVLMRETHWPFWQKKFFTDKLGLTLPYSKDNYFFAVQAVSEEGNESLPVIPRPGLR</sequence>
<dbReference type="PANTHER" id="PTHR12147">
    <property type="entry name" value="METALLOPEPTIDASE M28 FAMILY MEMBER"/>
    <property type="match status" value="1"/>
</dbReference>
<keyword evidence="3" id="KW-0482">Metalloprotease</keyword>
<dbReference type="InterPro" id="IPR003961">
    <property type="entry name" value="FN3_dom"/>
</dbReference>
<dbReference type="Pfam" id="PF04389">
    <property type="entry name" value="Peptidase_M28"/>
    <property type="match status" value="1"/>
</dbReference>
<dbReference type="InterPro" id="IPR007484">
    <property type="entry name" value="Peptidase_M28"/>
</dbReference>
<evidence type="ECO:0000313" key="6">
    <source>
        <dbReference type="Proteomes" id="UP000248790"/>
    </source>
</evidence>
<comment type="caution">
    <text evidence="5">The sequence shown here is derived from an EMBL/GenBank/DDBJ whole genome shotgun (WGS) entry which is preliminary data.</text>
</comment>
<keyword evidence="3" id="KW-0378">Hydrolase</keyword>
<dbReference type="InterPro" id="IPR036116">
    <property type="entry name" value="FN3_sf"/>
</dbReference>
<dbReference type="EMBL" id="QLMC01000005">
    <property type="protein sequence ID" value="RAJ94017.1"/>
    <property type="molecule type" value="Genomic_DNA"/>
</dbReference>
<keyword evidence="3" id="KW-0645">Protease</keyword>
<evidence type="ECO:0000256" key="2">
    <source>
        <dbReference type="ARBA" id="ARBA00022525"/>
    </source>
</evidence>
<reference evidence="5 6" key="1">
    <citation type="submission" date="2018-06" db="EMBL/GenBank/DDBJ databases">
        <title>Genomic Encyclopedia of Archaeal and Bacterial Type Strains, Phase II (KMG-II): from individual species to whole genera.</title>
        <authorList>
            <person name="Goeker M."/>
        </authorList>
    </citation>
    <scope>NUCLEOTIDE SEQUENCE [LARGE SCALE GENOMIC DNA]</scope>
    <source>
        <strain evidence="5 6">DSM 21851</strain>
    </source>
</reference>